<evidence type="ECO:0000313" key="2">
    <source>
        <dbReference type="EMBL" id="CAK0854331.1"/>
    </source>
</evidence>
<comment type="caution">
    <text evidence="2">The sequence shown here is derived from an EMBL/GenBank/DDBJ whole genome shotgun (WGS) entry which is preliminary data.</text>
</comment>
<evidence type="ECO:0000256" key="1">
    <source>
        <dbReference type="SAM" id="SignalP"/>
    </source>
</evidence>
<feature type="signal peptide" evidence="1">
    <location>
        <begin position="1"/>
        <end position="21"/>
    </location>
</feature>
<keyword evidence="1" id="KW-0732">Signal</keyword>
<dbReference type="EMBL" id="CAUYUJ010015469">
    <property type="protein sequence ID" value="CAK0854331.1"/>
    <property type="molecule type" value="Genomic_DNA"/>
</dbReference>
<feature type="chain" id="PRO_5045391784" description="Secreted protein" evidence="1">
    <location>
        <begin position="22"/>
        <end position="158"/>
    </location>
</feature>
<reference evidence="2" key="1">
    <citation type="submission" date="2023-10" db="EMBL/GenBank/DDBJ databases">
        <authorList>
            <person name="Chen Y."/>
            <person name="Shah S."/>
            <person name="Dougan E. K."/>
            <person name="Thang M."/>
            <person name="Chan C."/>
        </authorList>
    </citation>
    <scope>NUCLEOTIDE SEQUENCE [LARGE SCALE GENOMIC DNA]</scope>
</reference>
<evidence type="ECO:0008006" key="4">
    <source>
        <dbReference type="Google" id="ProtNLM"/>
    </source>
</evidence>
<dbReference type="Proteomes" id="UP001189429">
    <property type="component" value="Unassembled WGS sequence"/>
</dbReference>
<gene>
    <name evidence="2" type="ORF">PCOR1329_LOCUS45477</name>
</gene>
<protein>
    <recommendedName>
        <fullName evidence="4">Secreted protein</fullName>
    </recommendedName>
</protein>
<evidence type="ECO:0000313" key="3">
    <source>
        <dbReference type="Proteomes" id="UP001189429"/>
    </source>
</evidence>
<organism evidence="2 3">
    <name type="scientific">Prorocentrum cordatum</name>
    <dbReference type="NCBI Taxonomy" id="2364126"/>
    <lineage>
        <taxon>Eukaryota</taxon>
        <taxon>Sar</taxon>
        <taxon>Alveolata</taxon>
        <taxon>Dinophyceae</taxon>
        <taxon>Prorocentrales</taxon>
        <taxon>Prorocentraceae</taxon>
        <taxon>Prorocentrum</taxon>
    </lineage>
</organism>
<keyword evidence="3" id="KW-1185">Reference proteome</keyword>
<proteinExistence type="predicted"/>
<sequence length="158" mass="17092">MSSRLLRRLCAVLPPACVTTAAAPAVPAQLGGHFPPASCWGGGWSAEACCGQGPASAACWAHWPGGFEACCLFQRLPRAEAAWALAPVQLTVAGSGMSGNVWPAHWTHFRRMSVAESLDEQIVLVMWAYRQSLRVETSDHVREALQLTEVYTVTHIYT</sequence>
<accession>A0ABN9U753</accession>
<name>A0ABN9U753_9DINO</name>